<dbReference type="PaxDb" id="65489-OBART06G03210.1"/>
<feature type="region of interest" description="Disordered" evidence="1">
    <location>
        <begin position="1"/>
        <end position="31"/>
    </location>
</feature>
<dbReference type="AlphaFoldDB" id="A0A0D3GCU6"/>
<accession>A0A0D3GCU6</accession>
<reference evidence="2" key="2">
    <citation type="submission" date="2015-03" db="UniProtKB">
        <authorList>
            <consortium name="EnsemblPlants"/>
        </authorList>
    </citation>
    <scope>IDENTIFICATION</scope>
</reference>
<evidence type="ECO:0000313" key="2">
    <source>
        <dbReference type="EnsemblPlants" id="OBART06G03210.1"/>
    </source>
</evidence>
<organism evidence="2">
    <name type="scientific">Oryza barthii</name>
    <dbReference type="NCBI Taxonomy" id="65489"/>
    <lineage>
        <taxon>Eukaryota</taxon>
        <taxon>Viridiplantae</taxon>
        <taxon>Streptophyta</taxon>
        <taxon>Embryophyta</taxon>
        <taxon>Tracheophyta</taxon>
        <taxon>Spermatophyta</taxon>
        <taxon>Magnoliopsida</taxon>
        <taxon>Liliopsida</taxon>
        <taxon>Poales</taxon>
        <taxon>Poaceae</taxon>
        <taxon>BOP clade</taxon>
        <taxon>Oryzoideae</taxon>
        <taxon>Oryzeae</taxon>
        <taxon>Oryzinae</taxon>
        <taxon>Oryza</taxon>
    </lineage>
</organism>
<dbReference type="Gramene" id="OBART06G03210.1">
    <property type="protein sequence ID" value="OBART06G03210.1"/>
    <property type="gene ID" value="OBART06G03210"/>
</dbReference>
<evidence type="ECO:0000256" key="1">
    <source>
        <dbReference type="SAM" id="MobiDB-lite"/>
    </source>
</evidence>
<dbReference type="Proteomes" id="UP000026960">
    <property type="component" value="Chromosome 6"/>
</dbReference>
<protein>
    <submittedName>
        <fullName evidence="2">Uncharacterized protein</fullName>
    </submittedName>
</protein>
<sequence>MPHRIEAKTPIPPAPTPSSTSRSPPALLAGDGEPCRCGVAGDHPSERIPLIAGPPPLEDAAASRTRAAAAARSPAGDELVVGSLLFLPLSPTVHQVIASKQVRFQVLRDGSYPFFILGRPPARAPGSCPRTPSLLS</sequence>
<dbReference type="EnsemblPlants" id="OBART06G03210.1">
    <property type="protein sequence ID" value="OBART06G03210.1"/>
    <property type="gene ID" value="OBART06G03210"/>
</dbReference>
<feature type="compositionally biased region" description="Low complexity" evidence="1">
    <location>
        <begin position="17"/>
        <end position="26"/>
    </location>
</feature>
<reference evidence="2" key="1">
    <citation type="journal article" date="2009" name="Rice">
        <title>De Novo Next Generation Sequencing of Plant Genomes.</title>
        <authorList>
            <person name="Rounsley S."/>
            <person name="Marri P.R."/>
            <person name="Yu Y."/>
            <person name="He R."/>
            <person name="Sisneros N."/>
            <person name="Goicoechea J.L."/>
            <person name="Lee S.J."/>
            <person name="Angelova A."/>
            <person name="Kudrna D."/>
            <person name="Luo M."/>
            <person name="Affourtit J."/>
            <person name="Desany B."/>
            <person name="Knight J."/>
            <person name="Niazi F."/>
            <person name="Egholm M."/>
            <person name="Wing R.A."/>
        </authorList>
    </citation>
    <scope>NUCLEOTIDE SEQUENCE [LARGE SCALE GENOMIC DNA]</scope>
    <source>
        <strain evidence="2">cv. IRGC 105608</strain>
    </source>
</reference>
<proteinExistence type="predicted"/>
<name>A0A0D3GCU6_9ORYZ</name>
<keyword evidence="3" id="KW-1185">Reference proteome</keyword>
<dbReference type="HOGENOM" id="CLU_1878591_0_0_1"/>
<evidence type="ECO:0000313" key="3">
    <source>
        <dbReference type="Proteomes" id="UP000026960"/>
    </source>
</evidence>